<keyword evidence="4" id="KW-1185">Reference proteome</keyword>
<evidence type="ECO:0000256" key="2">
    <source>
        <dbReference type="SAM" id="SignalP"/>
    </source>
</evidence>
<organism evidence="3 4">
    <name type="scientific">Pedobacter miscanthi</name>
    <dbReference type="NCBI Taxonomy" id="2259170"/>
    <lineage>
        <taxon>Bacteria</taxon>
        <taxon>Pseudomonadati</taxon>
        <taxon>Bacteroidota</taxon>
        <taxon>Sphingobacteriia</taxon>
        <taxon>Sphingobacteriales</taxon>
        <taxon>Sphingobacteriaceae</taxon>
        <taxon>Pedobacter</taxon>
    </lineage>
</organism>
<sequence>MKNQILKSAGKLLLASLLTVTLSIPTFAGSFRQEKEKMSKMKEDKTEKKKMDKMENNKMSKMKTDSMKKAKMESKMAKEKMSKGKM</sequence>
<feature type="region of interest" description="Disordered" evidence="1">
    <location>
        <begin position="34"/>
        <end position="86"/>
    </location>
</feature>
<reference evidence="3 4" key="1">
    <citation type="submission" date="2018-07" db="EMBL/GenBank/DDBJ databases">
        <title>A draft genome of a endophytic bacteria, a new species of Pedobacter.</title>
        <authorList>
            <person name="Zhang Z.D."/>
            <person name="Chen Z.J."/>
        </authorList>
    </citation>
    <scope>NUCLEOTIDE SEQUENCE [LARGE SCALE GENOMIC DNA]</scope>
    <source>
        <strain evidence="3 4">RS10</strain>
    </source>
</reference>
<accession>A0A366L3M2</accession>
<name>A0A366L3M2_9SPHI</name>
<comment type="caution">
    <text evidence="3">The sequence shown here is derived from an EMBL/GenBank/DDBJ whole genome shotgun (WGS) entry which is preliminary data.</text>
</comment>
<protein>
    <recommendedName>
        <fullName evidence="5">Pentapeptide MXKDX repeat protein</fullName>
    </recommendedName>
</protein>
<dbReference type="EMBL" id="QNQU01000007">
    <property type="protein sequence ID" value="RBQ07904.1"/>
    <property type="molecule type" value="Genomic_DNA"/>
</dbReference>
<dbReference type="AlphaFoldDB" id="A0A366L3M2"/>
<feature type="chain" id="PRO_5017050757" description="Pentapeptide MXKDX repeat protein" evidence="2">
    <location>
        <begin position="29"/>
        <end position="86"/>
    </location>
</feature>
<proteinExistence type="predicted"/>
<dbReference type="RefSeq" id="WP_113948663.1">
    <property type="nucleotide sequence ID" value="NZ_QNQU01000007.1"/>
</dbReference>
<evidence type="ECO:0008006" key="5">
    <source>
        <dbReference type="Google" id="ProtNLM"/>
    </source>
</evidence>
<evidence type="ECO:0000256" key="1">
    <source>
        <dbReference type="SAM" id="MobiDB-lite"/>
    </source>
</evidence>
<keyword evidence="2" id="KW-0732">Signal</keyword>
<dbReference type="Proteomes" id="UP000252081">
    <property type="component" value="Unassembled WGS sequence"/>
</dbReference>
<evidence type="ECO:0000313" key="3">
    <source>
        <dbReference type="EMBL" id="RBQ07904.1"/>
    </source>
</evidence>
<feature type="signal peptide" evidence="2">
    <location>
        <begin position="1"/>
        <end position="28"/>
    </location>
</feature>
<evidence type="ECO:0000313" key="4">
    <source>
        <dbReference type="Proteomes" id="UP000252081"/>
    </source>
</evidence>
<gene>
    <name evidence="3" type="ORF">DRW42_09900</name>
</gene>